<dbReference type="Pfam" id="PF01797">
    <property type="entry name" value="Y1_Tnp"/>
    <property type="match status" value="1"/>
</dbReference>
<name>A0A095TP01_9GAMM</name>
<dbReference type="Proteomes" id="UP000029444">
    <property type="component" value="Unassembled WGS sequence"/>
</dbReference>
<proteinExistence type="predicted"/>
<evidence type="ECO:0000259" key="1">
    <source>
        <dbReference type="SMART" id="SM01321"/>
    </source>
</evidence>
<evidence type="ECO:0000313" key="2">
    <source>
        <dbReference type="EMBL" id="KGD64093.1"/>
    </source>
</evidence>
<dbReference type="SUPFAM" id="SSF143422">
    <property type="entry name" value="Transposase IS200-like"/>
    <property type="match status" value="1"/>
</dbReference>
<dbReference type="OrthoDB" id="9794403at2"/>
<dbReference type="InterPro" id="IPR036515">
    <property type="entry name" value="Transposase_17_sf"/>
</dbReference>
<dbReference type="Gene3D" id="3.30.70.1290">
    <property type="entry name" value="Transposase IS200-like"/>
    <property type="match status" value="1"/>
</dbReference>
<protein>
    <recommendedName>
        <fullName evidence="1">Transposase IS200-like domain-containing protein</fullName>
    </recommendedName>
</protein>
<dbReference type="eggNOG" id="COG1943">
    <property type="taxonomic scope" value="Bacteria"/>
</dbReference>
<comment type="caution">
    <text evidence="2">The sequence shown here is derived from an EMBL/GenBank/DDBJ whole genome shotgun (WGS) entry which is preliminary data.</text>
</comment>
<dbReference type="EMBL" id="ARXV01000011">
    <property type="protein sequence ID" value="KGD64093.1"/>
    <property type="molecule type" value="Genomic_DNA"/>
</dbReference>
<sequence length="147" mass="16976">MHSLHDGHRLRRGRVSIRGQQYLVTAVTRNRAPWFEETAAARLLCRNFIAMEKMGAGETLCFVVMPDHFHWLLSLSGKYSLSQTVGMLKSQTARAMGQSIWQRGFHDHALREEEDCVQIARYIVANPIRAGLTTNVRLYPYWNAMWL</sequence>
<dbReference type="NCBIfam" id="NF047646">
    <property type="entry name" value="REP_Tyr_transpos"/>
    <property type="match status" value="1"/>
</dbReference>
<accession>A0A095TP01</accession>
<gene>
    <name evidence="2" type="ORF">Y5S_02633</name>
</gene>
<dbReference type="GO" id="GO:0043565">
    <property type="term" value="F:sequence-specific DNA binding"/>
    <property type="evidence" value="ECO:0007669"/>
    <property type="project" value="TreeGrafter"/>
</dbReference>
<dbReference type="GO" id="GO:0006313">
    <property type="term" value="P:DNA transposition"/>
    <property type="evidence" value="ECO:0007669"/>
    <property type="project" value="InterPro"/>
</dbReference>
<dbReference type="PANTHER" id="PTHR36966:SF1">
    <property type="entry name" value="REP-ASSOCIATED TYROSINE TRANSPOSASE"/>
    <property type="match status" value="1"/>
</dbReference>
<keyword evidence="3" id="KW-1185">Reference proteome</keyword>
<feature type="domain" description="Transposase IS200-like" evidence="1">
    <location>
        <begin position="17"/>
        <end position="126"/>
    </location>
</feature>
<dbReference type="PANTHER" id="PTHR36966">
    <property type="entry name" value="REP-ASSOCIATED TYROSINE TRANSPOSASE"/>
    <property type="match status" value="1"/>
</dbReference>
<reference evidence="2 3" key="1">
    <citation type="submission" date="2012-09" db="EMBL/GenBank/DDBJ databases">
        <title>Genome Sequence of alkane-degrading Bacterium Alcanivorax sp. 19-m-6.</title>
        <authorList>
            <person name="Lai Q."/>
            <person name="Shao Z."/>
        </authorList>
    </citation>
    <scope>NUCLEOTIDE SEQUENCE [LARGE SCALE GENOMIC DNA]</scope>
    <source>
        <strain evidence="2 3">19-m-6</strain>
    </source>
</reference>
<dbReference type="InterPro" id="IPR052715">
    <property type="entry name" value="RAYT_transposase"/>
</dbReference>
<dbReference type="PATRIC" id="fig|1177154.3.peg.2666"/>
<organism evidence="2 3">
    <name type="scientific">Alcanivorax nanhaiticus</name>
    <dbReference type="NCBI Taxonomy" id="1177154"/>
    <lineage>
        <taxon>Bacteria</taxon>
        <taxon>Pseudomonadati</taxon>
        <taxon>Pseudomonadota</taxon>
        <taxon>Gammaproteobacteria</taxon>
        <taxon>Oceanospirillales</taxon>
        <taxon>Alcanivoracaceae</taxon>
        <taxon>Alcanivorax</taxon>
    </lineage>
</organism>
<evidence type="ECO:0000313" key="3">
    <source>
        <dbReference type="Proteomes" id="UP000029444"/>
    </source>
</evidence>
<dbReference type="GO" id="GO:0004803">
    <property type="term" value="F:transposase activity"/>
    <property type="evidence" value="ECO:0007669"/>
    <property type="project" value="InterPro"/>
</dbReference>
<dbReference type="AlphaFoldDB" id="A0A095TP01"/>
<dbReference type="InterPro" id="IPR002686">
    <property type="entry name" value="Transposase_17"/>
</dbReference>
<dbReference type="SMART" id="SM01321">
    <property type="entry name" value="Y1_Tnp"/>
    <property type="match status" value="1"/>
</dbReference>